<dbReference type="InterPro" id="IPR018076">
    <property type="entry name" value="T2SS_GspF_dom"/>
</dbReference>
<evidence type="ECO:0000256" key="4">
    <source>
        <dbReference type="ARBA" id="ARBA00022475"/>
    </source>
</evidence>
<evidence type="ECO:0000313" key="13">
    <source>
        <dbReference type="Proteomes" id="UP000276301"/>
    </source>
</evidence>
<comment type="similarity">
    <text evidence="2 9">Belongs to the GSP F family.</text>
</comment>
<reference evidence="12 13" key="1">
    <citation type="submission" date="2018-10" db="EMBL/GenBank/DDBJ databases">
        <title>Anaerotruncus faecis sp. nov., isolated from human feces.</title>
        <authorList>
            <person name="Wang Y.-J."/>
        </authorList>
    </citation>
    <scope>NUCLEOTIDE SEQUENCE [LARGE SCALE GENOMIC DNA]</scope>
    <source>
        <strain evidence="12 13">22A2-44</strain>
    </source>
</reference>
<comment type="subcellular location">
    <subcellularLocation>
        <location evidence="1">Cell inner membrane</location>
        <topology evidence="1">Multi-pass membrane protein</topology>
    </subcellularLocation>
    <subcellularLocation>
        <location evidence="9">Cell membrane</location>
        <topology evidence="9">Multi-pass membrane protein</topology>
    </subcellularLocation>
</comment>
<proteinExistence type="inferred from homology"/>
<evidence type="ECO:0000256" key="8">
    <source>
        <dbReference type="ARBA" id="ARBA00023136"/>
    </source>
</evidence>
<keyword evidence="8 10" id="KW-0472">Membrane</keyword>
<dbReference type="FunFam" id="1.20.81.30:FF:000001">
    <property type="entry name" value="Type II secretion system protein F"/>
    <property type="match status" value="1"/>
</dbReference>
<name>A0A498CSC5_9FIRM</name>
<dbReference type="InterPro" id="IPR042094">
    <property type="entry name" value="T2SS_GspF_sf"/>
</dbReference>
<keyword evidence="5" id="KW-0997">Cell inner membrane</keyword>
<feature type="domain" description="Type II secretion system protein GspF" evidence="11">
    <location>
        <begin position="63"/>
        <end position="186"/>
    </location>
</feature>
<dbReference type="PANTHER" id="PTHR30012">
    <property type="entry name" value="GENERAL SECRETION PATHWAY PROTEIN"/>
    <property type="match status" value="1"/>
</dbReference>
<dbReference type="InterPro" id="IPR003004">
    <property type="entry name" value="GspF/PilC"/>
</dbReference>
<keyword evidence="4" id="KW-1003">Cell membrane</keyword>
<dbReference type="GO" id="GO:0005886">
    <property type="term" value="C:plasma membrane"/>
    <property type="evidence" value="ECO:0007669"/>
    <property type="project" value="UniProtKB-SubCell"/>
</dbReference>
<dbReference type="Gene3D" id="1.20.81.30">
    <property type="entry name" value="Type II secretion system (T2SS), domain F"/>
    <property type="match status" value="2"/>
</dbReference>
<feature type="transmembrane region" description="Helical" evidence="10">
    <location>
        <begin position="215"/>
        <end position="235"/>
    </location>
</feature>
<keyword evidence="7 10" id="KW-1133">Transmembrane helix</keyword>
<evidence type="ECO:0000313" key="12">
    <source>
        <dbReference type="EMBL" id="RLL08036.1"/>
    </source>
</evidence>
<evidence type="ECO:0000256" key="7">
    <source>
        <dbReference type="ARBA" id="ARBA00022989"/>
    </source>
</evidence>
<evidence type="ECO:0000256" key="6">
    <source>
        <dbReference type="ARBA" id="ARBA00022692"/>
    </source>
</evidence>
<comment type="caution">
    <text evidence="12">The sequence shown here is derived from an EMBL/GenBank/DDBJ whole genome shotgun (WGS) entry which is preliminary data.</text>
</comment>
<dbReference type="GO" id="GO:0015628">
    <property type="term" value="P:protein secretion by the type II secretion system"/>
    <property type="evidence" value="ECO:0007669"/>
    <property type="project" value="TreeGrafter"/>
</dbReference>
<dbReference type="EMBL" id="RCHT01000038">
    <property type="protein sequence ID" value="RLL08036.1"/>
    <property type="molecule type" value="Genomic_DNA"/>
</dbReference>
<dbReference type="AlphaFoldDB" id="A0A498CSC5"/>
<dbReference type="PANTHER" id="PTHR30012:SF0">
    <property type="entry name" value="TYPE II SECRETION SYSTEM PROTEIN F-RELATED"/>
    <property type="match status" value="1"/>
</dbReference>
<evidence type="ECO:0000256" key="5">
    <source>
        <dbReference type="ARBA" id="ARBA00022519"/>
    </source>
</evidence>
<dbReference type="PRINTS" id="PR00812">
    <property type="entry name" value="BCTERIALGSPF"/>
</dbReference>
<evidence type="ECO:0000259" key="11">
    <source>
        <dbReference type="Pfam" id="PF00482"/>
    </source>
</evidence>
<dbReference type="Proteomes" id="UP000276301">
    <property type="component" value="Unassembled WGS sequence"/>
</dbReference>
<evidence type="ECO:0000256" key="9">
    <source>
        <dbReference type="RuleBase" id="RU003923"/>
    </source>
</evidence>
<dbReference type="RefSeq" id="WP_121587555.1">
    <property type="nucleotide sequence ID" value="NZ_RCHT01000038.1"/>
</dbReference>
<feature type="transmembrane region" description="Helical" evidence="10">
    <location>
        <begin position="367"/>
        <end position="391"/>
    </location>
</feature>
<keyword evidence="13" id="KW-1185">Reference proteome</keyword>
<keyword evidence="6 9" id="KW-0812">Transmembrane</keyword>
<dbReference type="InterPro" id="IPR001992">
    <property type="entry name" value="T2SS_GspF/T4SS_PilC_CS"/>
</dbReference>
<evidence type="ECO:0000256" key="2">
    <source>
        <dbReference type="ARBA" id="ARBA00005745"/>
    </source>
</evidence>
<feature type="domain" description="Type II secretion system protein GspF" evidence="11">
    <location>
        <begin position="265"/>
        <end position="386"/>
    </location>
</feature>
<feature type="transmembrane region" description="Helical" evidence="10">
    <location>
        <begin position="163"/>
        <end position="189"/>
    </location>
</feature>
<evidence type="ECO:0000256" key="1">
    <source>
        <dbReference type="ARBA" id="ARBA00004429"/>
    </source>
</evidence>
<protein>
    <submittedName>
        <fullName evidence="12">Type II secretion system F family protein</fullName>
    </submittedName>
</protein>
<evidence type="ECO:0000256" key="10">
    <source>
        <dbReference type="SAM" id="Phobius"/>
    </source>
</evidence>
<accession>A0A498CSC5</accession>
<organism evidence="12 13">
    <name type="scientific">Anaerotruncus massiliensis</name>
    <name type="common">ex Liu et al. 2021</name>
    <dbReference type="NCBI Taxonomy" id="2321404"/>
    <lineage>
        <taxon>Bacteria</taxon>
        <taxon>Bacillati</taxon>
        <taxon>Bacillota</taxon>
        <taxon>Clostridia</taxon>
        <taxon>Eubacteriales</taxon>
        <taxon>Oscillospiraceae</taxon>
        <taxon>Anaerotruncus</taxon>
    </lineage>
</organism>
<sequence length="395" mass="44070">MQSFKYVARDANGKIFRGTVQTESRDAAFRKLKDGGLYSLKLEEIGEDAHRPQRIRLKEVAFFCRQMSTMLAAGVTVLKAIDILCSRADRPKTRKAYLRLYEDIQKGLSLTEAFKEQEGVFPPLLVNMVQAGELSGSLDRVMERMAEHYEKENRILNKVRSSLVYPVLLVCVTLGVVIGLFVFVLPSFFTMFEGAEVPPITRGVMAVSGFLTNRWYLVIVAVLLLGLGWIFLSGIPRVRMWIDRLKIRIPVFGKLIMTVYVSRMTDALSILYSSGISMLDTVSIAVSVLGNSYIEGRFGQVIQDIEQGEMLSAAIEKTGLFDPMVTSVIYVGEQSGSLDRILAKLSAFYDDEAQTAMQRMVTLVEPLMMIVIAIIIGIVIAAVLLPIYSMYGTVL</sequence>
<evidence type="ECO:0000256" key="3">
    <source>
        <dbReference type="ARBA" id="ARBA00022448"/>
    </source>
</evidence>
<dbReference type="Pfam" id="PF00482">
    <property type="entry name" value="T2SSF"/>
    <property type="match status" value="2"/>
</dbReference>
<keyword evidence="3 9" id="KW-0813">Transport</keyword>
<gene>
    <name evidence="12" type="ORF">D4A47_12695</name>
</gene>
<dbReference type="PROSITE" id="PS00874">
    <property type="entry name" value="T2SP_F"/>
    <property type="match status" value="1"/>
</dbReference>